<organism evidence="3 4">
    <name type="scientific">Thraustotheca clavata</name>
    <dbReference type="NCBI Taxonomy" id="74557"/>
    <lineage>
        <taxon>Eukaryota</taxon>
        <taxon>Sar</taxon>
        <taxon>Stramenopiles</taxon>
        <taxon>Oomycota</taxon>
        <taxon>Saprolegniomycetes</taxon>
        <taxon>Saprolegniales</taxon>
        <taxon>Achlyaceae</taxon>
        <taxon>Thraustotheca</taxon>
    </lineage>
</organism>
<dbReference type="EMBL" id="JNBS01003147">
    <property type="protein sequence ID" value="OQR88547.1"/>
    <property type="molecule type" value="Genomic_DNA"/>
</dbReference>
<feature type="transmembrane region" description="Helical" evidence="2">
    <location>
        <begin position="1193"/>
        <end position="1210"/>
    </location>
</feature>
<evidence type="ECO:0000313" key="4">
    <source>
        <dbReference type="Proteomes" id="UP000243217"/>
    </source>
</evidence>
<reference evidence="3 4" key="1">
    <citation type="journal article" date="2014" name="Genome Biol. Evol.">
        <title>The secreted proteins of Achlya hypogyna and Thraustotheca clavata identify the ancestral oomycete secretome and reveal gene acquisitions by horizontal gene transfer.</title>
        <authorList>
            <person name="Misner I."/>
            <person name="Blouin N."/>
            <person name="Leonard G."/>
            <person name="Richards T.A."/>
            <person name="Lane C.E."/>
        </authorList>
    </citation>
    <scope>NUCLEOTIDE SEQUENCE [LARGE SCALE GENOMIC DNA]</scope>
    <source>
        <strain evidence="3 4">ATCC 34112</strain>
    </source>
</reference>
<keyword evidence="2" id="KW-1133">Transmembrane helix</keyword>
<feature type="transmembrane region" description="Helical" evidence="2">
    <location>
        <begin position="1240"/>
        <end position="1260"/>
    </location>
</feature>
<protein>
    <submittedName>
        <fullName evidence="3">Uncharacterized protein</fullName>
    </submittedName>
</protein>
<accession>A0A1V9YS85</accession>
<proteinExistence type="predicted"/>
<dbReference type="OrthoDB" id="72727at2759"/>
<dbReference type="Proteomes" id="UP000243217">
    <property type="component" value="Unassembled WGS sequence"/>
</dbReference>
<comment type="caution">
    <text evidence="3">The sequence shown here is derived from an EMBL/GenBank/DDBJ whole genome shotgun (WGS) entry which is preliminary data.</text>
</comment>
<evidence type="ECO:0000256" key="2">
    <source>
        <dbReference type="SAM" id="Phobius"/>
    </source>
</evidence>
<feature type="coiled-coil region" evidence="1">
    <location>
        <begin position="373"/>
        <end position="410"/>
    </location>
</feature>
<feature type="transmembrane region" description="Helical" evidence="2">
    <location>
        <begin position="1299"/>
        <end position="1324"/>
    </location>
</feature>
<keyword evidence="4" id="KW-1185">Reference proteome</keyword>
<sequence length="1343" mass="154141">MLKARKSHVILDEDKWEALCNSIVGDHITSTRGLTKGGFVQAYHSKVLGVREAIVDWNYIQAYTVEPEAHQHRSEALEAEIKIGPASINVNDIMSKALEDVISTDDIAEEAIKLNVDFKRTDVVEERVKALKERALTTTLSSNLATRDKGFLRVHVKSISEVADDADESYEENALEQYYIVMYTITSEEWQHEFKASTKSWWKKWTEDGMKTIKEKGLEFIRGRREAAYKCQEHEVWDEGKTQKIVAMYEALEMMYLNQPDEKELTQLSEQLNPYKSEMGFSSKELMAKRMISRRVNKDPTSAGIIRFPNDKFLLFIDQTHQLPKQSHLVVKLFKSTSVDTRKEKSERVLTSLLEKQKHHLKLRIHANKGMLNDDIQHELSKLKRKENDLNELRHSITQLHAEVKELQAIQKEWQSSSESEKDTISLVGQTALPLDQLLDVLYEDNLDVEDLTLLFDTHRHASCKMLLQFQYQCQFVGRENPLRELIPVGEKPINFGQEKFDFPAQSPLKINWETSDEVAVAKGDLLYLVRDNELGKPQLDTPYFIYYWKEEDGGKWDCFASSLKLFSNIQEDIIHTEPGSSESKQRKGHLYFPSSRKLALPPGAYRLVMIRNEEFDGKKYRTQLDQSLPLNVFVGVNSVHTTFGTTPFVDVKTVKVSMAIVSGNQTIVSTLPATKCSEQWLKASGYDIELENDILVVNQEIARVEHALQVLSNSKKHEAAIILLEKEVKSYTDRLEALKSLKVQGIGAIKSQIELLNEEISDLRKYIESCSNKPKDQDENQNQLKSAKSMLEEKEDELIGLKLVAEQYKARHTTTNTNQLIAHSSGPKPFTYSCEMRMHYLLEGETQDMCELTGDKIIILPQPVVETADKLRVKILGKMQSMNVERSNHIRRQIQTELRILLAIVGILNSPWYIRMWIFWRQWPHYKMLYKLDWLYVFEEVLTEFLKADNDLKLLFPLIVQELVDELQSRSQELDLRGMEKHADQVLSRREVPVNQFEKVDGEHPGLDGHIDKSVSRFVGLGDDWNSLTSTIRRLFGFEPGLGGVYIAKYVRRQGSPLGELGRVGPFTIEKDASQSKIWDYVPSPERRLMFIEWLFHVFVAALKYLVALLNLSFNVNFVSNIVAATKWFTVPTVNLDNMKRECEQALASVLSFVSVIIEQFNYLFGSLLTYIMNNFNFFTEFQGCGQGYGSVLIWFLLWLTALFLYIVIQEDVLAKVQKLSYYLPFEVGRAGEDRLEQLGIVLVSPVLLIIKVLILFIAKQSDAYLVQMNKGLLFTVNSTNLNGNECPLGGLNLACQIIASIFLGCFFYIFLPLLVLDIFSWVPPTDLAKDEKRIAKSESRN</sequence>
<feature type="non-terminal residue" evidence="3">
    <location>
        <position position="1343"/>
    </location>
</feature>
<evidence type="ECO:0000256" key="1">
    <source>
        <dbReference type="SAM" id="Coils"/>
    </source>
</evidence>
<feature type="coiled-coil region" evidence="1">
    <location>
        <begin position="722"/>
        <end position="812"/>
    </location>
</feature>
<feature type="transmembrane region" description="Helical" evidence="2">
    <location>
        <begin position="1095"/>
        <end position="1113"/>
    </location>
</feature>
<evidence type="ECO:0000313" key="3">
    <source>
        <dbReference type="EMBL" id="OQR88547.1"/>
    </source>
</evidence>
<name>A0A1V9YS85_9STRA</name>
<keyword evidence="2" id="KW-0812">Transmembrane</keyword>
<keyword evidence="1" id="KW-0175">Coiled coil</keyword>
<gene>
    <name evidence="3" type="ORF">THRCLA_10255</name>
</gene>
<keyword evidence="2" id="KW-0472">Membrane</keyword>
<feature type="transmembrane region" description="Helical" evidence="2">
    <location>
        <begin position="1149"/>
        <end position="1173"/>
    </location>
</feature>